<evidence type="ECO:0000313" key="2">
    <source>
        <dbReference type="Proteomes" id="UP000663629"/>
    </source>
</evidence>
<evidence type="ECO:0000313" key="1">
    <source>
        <dbReference type="EMBL" id="QRZ14687.1"/>
    </source>
</evidence>
<protein>
    <recommendedName>
        <fullName evidence="3">DNA-binding protein</fullName>
    </recommendedName>
</protein>
<organism evidence="1 2">
    <name type="scientific">Paracoccus methylovorus</name>
    <dbReference type="NCBI Taxonomy" id="2812658"/>
    <lineage>
        <taxon>Bacteria</taxon>
        <taxon>Pseudomonadati</taxon>
        <taxon>Pseudomonadota</taxon>
        <taxon>Alphaproteobacteria</taxon>
        <taxon>Rhodobacterales</taxon>
        <taxon>Paracoccaceae</taxon>
        <taxon>Paracoccus</taxon>
    </lineage>
</organism>
<proteinExistence type="predicted"/>
<keyword evidence="2" id="KW-1185">Reference proteome</keyword>
<dbReference type="RefSeq" id="WP_205295659.1">
    <property type="nucleotide sequence ID" value="NZ_CP070371.1"/>
</dbReference>
<name>A0ABX7JKC6_9RHOB</name>
<dbReference type="EMBL" id="CP070371">
    <property type="protein sequence ID" value="QRZ14687.1"/>
    <property type="molecule type" value="Genomic_DNA"/>
</dbReference>
<sequence length="65" mass="7354">MAQVQPLFVSERTAAKLLDMKPSEFMSLVNAGALPRAVRHNRWDVAELQAIMRGTKIKPSEEFKL</sequence>
<evidence type="ECO:0008006" key="3">
    <source>
        <dbReference type="Google" id="ProtNLM"/>
    </source>
</evidence>
<reference evidence="1 2" key="1">
    <citation type="submission" date="2021-02" db="EMBL/GenBank/DDBJ databases">
        <title>Paracoccus methylovroum sp.nov., a new methanol and methylamine utilizing methylotrophic denitrifer.</title>
        <authorList>
            <person name="Timsy T."/>
            <person name="Behrendt U."/>
            <person name="Ulrich A."/>
            <person name="Spanner T."/>
            <person name="Foesel B.U."/>
            <person name="Horn M.A."/>
            <person name="Kolb S."/>
        </authorList>
    </citation>
    <scope>NUCLEOTIDE SEQUENCE [LARGE SCALE GENOMIC DNA]</scope>
    <source>
        <strain evidence="1 2">H4-D09</strain>
    </source>
</reference>
<gene>
    <name evidence="1" type="ORF">JWJ88_17130</name>
</gene>
<accession>A0ABX7JKC6</accession>
<dbReference type="Proteomes" id="UP000663629">
    <property type="component" value="Chromosome 2"/>
</dbReference>